<reference evidence="1" key="1">
    <citation type="submission" date="2022-07" db="EMBL/GenBank/DDBJ databases">
        <authorList>
            <person name="Li W.-J."/>
            <person name="Deng Q.-Q."/>
        </authorList>
    </citation>
    <scope>NUCLEOTIDE SEQUENCE</scope>
    <source>
        <strain evidence="1">SYSU M60031</strain>
    </source>
</reference>
<keyword evidence="2" id="KW-1185">Reference proteome</keyword>
<name>A0AA42BRJ9_9BACI</name>
<dbReference type="Pfam" id="PF12787">
    <property type="entry name" value="EcsC"/>
    <property type="match status" value="1"/>
</dbReference>
<gene>
    <name evidence="1" type="ORF">NK662_02720</name>
</gene>
<dbReference type="AlphaFoldDB" id="A0AA42BRJ9"/>
<evidence type="ECO:0000313" key="1">
    <source>
        <dbReference type="EMBL" id="MCP8967453.1"/>
    </source>
</evidence>
<comment type="caution">
    <text evidence="1">The sequence shown here is derived from an EMBL/GenBank/DDBJ whole genome shotgun (WGS) entry which is preliminary data.</text>
</comment>
<dbReference type="InterPro" id="IPR024787">
    <property type="entry name" value="EcsC"/>
</dbReference>
<evidence type="ECO:0000313" key="2">
    <source>
        <dbReference type="Proteomes" id="UP001156102"/>
    </source>
</evidence>
<dbReference type="PANTHER" id="PTHR41260:SF1">
    <property type="entry name" value="PROTEIN ECSC"/>
    <property type="match status" value="1"/>
</dbReference>
<organism evidence="1 2">
    <name type="scientific">Ectobacillus ponti</name>
    <dbReference type="NCBI Taxonomy" id="2961894"/>
    <lineage>
        <taxon>Bacteria</taxon>
        <taxon>Bacillati</taxon>
        <taxon>Bacillota</taxon>
        <taxon>Bacilli</taxon>
        <taxon>Bacillales</taxon>
        <taxon>Bacillaceae</taxon>
        <taxon>Ectobacillus</taxon>
    </lineage>
</organism>
<proteinExistence type="predicted"/>
<sequence>MGLTEREQRVWEELKNWERRLEQQEGTDFQMIYDKWMNSALSKLSRGERSKWFAKADQWLFHLHAFIQSTQSQLDARNRILATARLFHDHIEHVEDLKHLSIDELSYIAEHQIARHRMYSFVQGGAAGTGGLLLLGADLPLVAALNLKAVQLIATTYGYDVNKPYEMMLALKVFHAAILPARLQHYAWQELQQELGADEYAMFFYGGSEEVTDEDSLSAILKQLVKTLLLYSLRRKVFQGIPLLGIAVGSTVNYRLTRNVTEFANRFYQMRYLLEKQSEIVS</sequence>
<protein>
    <submittedName>
        <fullName evidence="1">EcsC family protein</fullName>
    </submittedName>
</protein>
<dbReference type="RefSeq" id="WP_254757098.1">
    <property type="nucleotide sequence ID" value="NZ_JANCLT010000001.1"/>
</dbReference>
<accession>A0AA42BRJ9</accession>
<dbReference type="EMBL" id="JANCLT010000001">
    <property type="protein sequence ID" value="MCP8967453.1"/>
    <property type="molecule type" value="Genomic_DNA"/>
</dbReference>
<dbReference type="Proteomes" id="UP001156102">
    <property type="component" value="Unassembled WGS sequence"/>
</dbReference>
<dbReference type="PANTHER" id="PTHR41260">
    <property type="entry name" value="PROTEIN ECSC"/>
    <property type="match status" value="1"/>
</dbReference>